<dbReference type="EMBL" id="LKAJ02000001">
    <property type="protein sequence ID" value="MCS5710373.1"/>
    <property type="molecule type" value="Genomic_DNA"/>
</dbReference>
<comment type="caution">
    <text evidence="2">The sequence shown here is derived from an EMBL/GenBank/DDBJ whole genome shotgun (WGS) entry which is preliminary data.</text>
</comment>
<dbReference type="AlphaFoldDB" id="A0A0Q9YMF7"/>
<evidence type="ECO:0000313" key="2">
    <source>
        <dbReference type="EMBL" id="KRG21935.1"/>
    </source>
</evidence>
<feature type="region of interest" description="Disordered" evidence="1">
    <location>
        <begin position="953"/>
        <end position="1014"/>
    </location>
</feature>
<reference evidence="2" key="1">
    <citation type="submission" date="2015-09" db="EMBL/GenBank/DDBJ databases">
        <title>Draft Genome Sequences of Two Novel Amoeba-resistant Intranuclear Bacteria, Candidatus Berkiella cookevillensis and Candidatus Berkiella aquae.</title>
        <authorList>
            <person name="Mehari Y.T."/>
            <person name="Arivett B.A."/>
            <person name="Farone A.L."/>
            <person name="Gunderson J.H."/>
            <person name="Farone M.B."/>
        </authorList>
    </citation>
    <scope>NUCLEOTIDE SEQUENCE [LARGE SCALE GENOMIC DNA]</scope>
    <source>
        <strain evidence="2">HT99</strain>
    </source>
</reference>
<feature type="compositionally biased region" description="Basic and acidic residues" evidence="1">
    <location>
        <begin position="977"/>
        <end position="995"/>
    </location>
</feature>
<evidence type="ECO:0000256" key="1">
    <source>
        <dbReference type="SAM" id="MobiDB-lite"/>
    </source>
</evidence>
<dbReference type="OrthoDB" id="5652981at2"/>
<name>A0A0Q9YMF7_9GAMM</name>
<reference evidence="3" key="2">
    <citation type="journal article" date="2016" name="Genome Announc.">
        <title>Draft Genome Sequences of Two Novel Amoeba-Resistant Intranuclear Bacteria, 'Candidatus Berkiella cookevillensis' and 'Candidatus Berkiella aquae'.</title>
        <authorList>
            <person name="Mehari Y.T."/>
            <person name="Arivett B.A."/>
            <person name="Farone A.L."/>
            <person name="Gunderson J.H."/>
            <person name="Farone M.B."/>
        </authorList>
    </citation>
    <scope>NUCLEOTIDE SEQUENCE</scope>
    <source>
        <strain evidence="3">HT99</strain>
    </source>
</reference>
<feature type="region of interest" description="Disordered" evidence="1">
    <location>
        <begin position="1072"/>
        <end position="1127"/>
    </location>
</feature>
<evidence type="ECO:0000313" key="4">
    <source>
        <dbReference type="Proteomes" id="UP000051497"/>
    </source>
</evidence>
<feature type="compositionally biased region" description="Pro residues" evidence="1">
    <location>
        <begin position="1079"/>
        <end position="1088"/>
    </location>
</feature>
<accession>A0A0Q9YMF7</accession>
<keyword evidence="4" id="KW-1185">Reference proteome</keyword>
<evidence type="ECO:0000313" key="3">
    <source>
        <dbReference type="EMBL" id="MCS5710373.1"/>
    </source>
</evidence>
<dbReference type="STRING" id="295108.HT99x_01129"/>
<dbReference type="EMBL" id="LKAJ01000003">
    <property type="protein sequence ID" value="KRG21935.1"/>
    <property type="molecule type" value="Genomic_DNA"/>
</dbReference>
<sequence length="1153" mass="129482">MGEDDTKKVRFEIPAEFPPLPKIPPARWSDSIDHFGEVKAKQKECLDKLSTDTKYKILYQGCNEEPKTDARKAFLDYLQDEMMQVQRKDPPNIEGTTLEGFLGPQGLALYQAAIEEEANSKAFRKAVFQKASNHRPGETWENRVIAPYAGPSAAGKSATQQSFLDEIDKAVPKTGKQDGNFVVSVDGGVEREVSQIRGMALQLAVAKGFYGITDLDKNKSSVKVKELVEEAALATEGLNIVIPKTYTSEALNYPQGTVGKKDFAKYDKVDNGKAIVAIGIVEANHADVARNGNSRAWNTDDNFTEDNIAMNKKPPCESKAYHDHYKAGTNLSEQAVSNYNQLKADDKPRICVRVTSEFTFIKPDATAPCGWKLADPKDKWNKDMVGILKRDFEKYEIEFKAHQAEHHYLRSDKKALLKEWMVYENGNAWRQKPNVTPIVKASEQHPNTGRRLSSSENGFRRRISSAINRRENLKNNNKVNQTTPDNNVSAGSIVQPKVSFNLPPLPEVPRWSDAIDNFGEMKDKQAECLGKLNKFTKYNILYQGCDETPKTDARKAFLDFLQDEKMQAQRKNPPNMEGTKLEDFLGPRGLELYRAAIEEEANSKAFRDAVFQKSSNFRPGETWANRVIAPYAGPSAAGKSATQKDFLDKIDKVIPRTGAKEGNFIVSVDGGVEREVSQMRGMVLQLAVAKGFYGITDLDKNKSSVKVKEIVEEAALATKGLNLVIPKTYTDEALNYPQGTVGKSDFAKYDKVDDGAAIVAIGIVEAEHANVAKNGNSRAWNTDDNYTESQIGMNKKPPCESKAYHDHFKAGTVLSQQAVDNYNQLKADGKPRICVTVKSEFTFIKPDPAEPCGWKLADKNDKWNKDMVGILERDFEKYKNEFVAAKTAFIAKNPDREPDNKTLLKAWMDKSAWKQQALVEQSVKYPDITKPSRKTARSASDFKDNLKEIRDSFRSESNIEPNQNPVNNENQPRRKIARSESDFKDDLKEIRDSFRSESNIEPNQNPVNGKKQPLGRIAQATNDLKNGLRAIRNSFRSKINDKHPRSQEKPEQMITQNTAVKVEPVVSKPSVRFELPSDNLPPLPPLPPQAQNLSDEKENKPPQNKSTVAKADNQENHSFLKSFDIQRERKAPFFSRDKFLEAENTSIAKNRPK</sequence>
<reference evidence="3" key="3">
    <citation type="submission" date="2021-06" db="EMBL/GenBank/DDBJ databases">
        <title>Genomic Description and Analysis of Intracellular Bacteria, Candidatus Berkiella cookevillensis and Candidatus Berkiella aquae.</title>
        <authorList>
            <person name="Kidane D.T."/>
            <person name="Mehari Y.T."/>
            <person name="Rice F.C."/>
            <person name="Arivett B.A."/>
            <person name="Farone A.L."/>
            <person name="Berk S.G."/>
            <person name="Farone M.B."/>
        </authorList>
    </citation>
    <scope>NUCLEOTIDE SEQUENCE</scope>
    <source>
        <strain evidence="3">HT99</strain>
    </source>
</reference>
<feature type="compositionally biased region" description="Polar residues" evidence="1">
    <location>
        <begin position="996"/>
        <end position="1007"/>
    </location>
</feature>
<dbReference type="RefSeq" id="WP_075065753.1">
    <property type="nucleotide sequence ID" value="NZ_LKAJ02000001.1"/>
</dbReference>
<proteinExistence type="predicted"/>
<gene>
    <name evidence="3" type="ORF">HT99x_002945</name>
    <name evidence="2" type="ORF">HT99x_01129</name>
</gene>
<feature type="compositionally biased region" description="Low complexity" evidence="1">
    <location>
        <begin position="958"/>
        <end position="970"/>
    </location>
</feature>
<organism evidence="2">
    <name type="scientific">Candidatus Berkiella aquae</name>
    <dbReference type="NCBI Taxonomy" id="295108"/>
    <lineage>
        <taxon>Bacteria</taxon>
        <taxon>Pseudomonadati</taxon>
        <taxon>Pseudomonadota</taxon>
        <taxon>Gammaproteobacteria</taxon>
        <taxon>Candidatus Berkiellales</taxon>
        <taxon>Candidatus Berkiellaceae</taxon>
        <taxon>Candidatus Berkiella</taxon>
    </lineage>
</organism>
<protein>
    <submittedName>
        <fullName evidence="2">Uncharacterized protein</fullName>
    </submittedName>
</protein>
<dbReference type="Proteomes" id="UP000051497">
    <property type="component" value="Unassembled WGS sequence"/>
</dbReference>